<feature type="domain" description="ATP synthase F1 complex delta/epsilon subunit N-terminal" evidence="10">
    <location>
        <begin position="4"/>
        <end position="83"/>
    </location>
</feature>
<dbReference type="Proteomes" id="UP000034246">
    <property type="component" value="Unassembled WGS sequence"/>
</dbReference>
<keyword evidence="6 8" id="KW-0139">CF(1)</keyword>
<keyword evidence="7 8" id="KW-0066">ATP synthesis</keyword>
<dbReference type="PANTHER" id="PTHR13822:SF10">
    <property type="entry name" value="ATP SYNTHASE EPSILON CHAIN, CHLOROPLASTIC"/>
    <property type="match status" value="1"/>
</dbReference>
<evidence type="ECO:0000256" key="7">
    <source>
        <dbReference type="ARBA" id="ARBA00023310"/>
    </source>
</evidence>
<evidence type="ECO:0000256" key="9">
    <source>
        <dbReference type="RuleBase" id="RU003656"/>
    </source>
</evidence>
<dbReference type="SUPFAM" id="SSF46604">
    <property type="entry name" value="Epsilon subunit of F1F0-ATP synthase C-terminal domain"/>
    <property type="match status" value="1"/>
</dbReference>
<evidence type="ECO:0000256" key="1">
    <source>
        <dbReference type="ARBA" id="ARBA00004202"/>
    </source>
</evidence>
<comment type="caution">
    <text evidence="11">The sequence shown here is derived from an EMBL/GenBank/DDBJ whole genome shotgun (WGS) entry which is preliminary data.</text>
</comment>
<evidence type="ECO:0000256" key="8">
    <source>
        <dbReference type="HAMAP-Rule" id="MF_00530"/>
    </source>
</evidence>
<reference evidence="11 12" key="1">
    <citation type="journal article" date="2015" name="Nature">
        <title>rRNA introns, odd ribosomes, and small enigmatic genomes across a large radiation of phyla.</title>
        <authorList>
            <person name="Brown C.T."/>
            <person name="Hug L.A."/>
            <person name="Thomas B.C."/>
            <person name="Sharon I."/>
            <person name="Castelle C.J."/>
            <person name="Singh A."/>
            <person name="Wilkins M.J."/>
            <person name="Williams K.H."/>
            <person name="Banfield J.F."/>
        </authorList>
    </citation>
    <scope>NUCLEOTIDE SEQUENCE [LARGE SCALE GENOMIC DNA]</scope>
</reference>
<dbReference type="GO" id="GO:0005886">
    <property type="term" value="C:plasma membrane"/>
    <property type="evidence" value="ECO:0007669"/>
    <property type="project" value="UniProtKB-SubCell"/>
</dbReference>
<keyword evidence="3 8" id="KW-0813">Transport</keyword>
<dbReference type="EMBL" id="LBWP01000008">
    <property type="protein sequence ID" value="KKR11371.1"/>
    <property type="molecule type" value="Genomic_DNA"/>
</dbReference>
<dbReference type="InterPro" id="IPR001469">
    <property type="entry name" value="ATP_synth_F1_dsu/esu"/>
</dbReference>
<dbReference type="STRING" id="1618550.UT39_C0008G0004"/>
<evidence type="ECO:0000256" key="3">
    <source>
        <dbReference type="ARBA" id="ARBA00022448"/>
    </source>
</evidence>
<comment type="subunit">
    <text evidence="8 9">F-type ATPases have 2 components, CF(1) - the catalytic core - and CF(0) - the membrane proton channel. CF(1) has five subunits: alpha(3), beta(3), gamma(1), delta(1), epsilon(1). CF(0) has three main subunits: a, b and c.</text>
</comment>
<comment type="function">
    <text evidence="8">Produces ATP from ADP in the presence of a proton gradient across the membrane.</text>
</comment>
<evidence type="ECO:0000259" key="10">
    <source>
        <dbReference type="Pfam" id="PF02823"/>
    </source>
</evidence>
<dbReference type="Pfam" id="PF02823">
    <property type="entry name" value="ATP-synt_DE_N"/>
    <property type="match status" value="1"/>
</dbReference>
<keyword evidence="8" id="KW-0375">Hydrogen ion transport</keyword>
<comment type="similarity">
    <text evidence="2 8 9">Belongs to the ATPase epsilon chain family.</text>
</comment>
<keyword evidence="4 8" id="KW-0406">Ion transport</keyword>
<keyword evidence="5 8" id="KW-0472">Membrane</keyword>
<dbReference type="Gene3D" id="2.60.15.10">
    <property type="entry name" value="F0F1 ATP synthase delta/epsilon subunit, N-terminal"/>
    <property type="match status" value="1"/>
</dbReference>
<dbReference type="GO" id="GO:0046933">
    <property type="term" value="F:proton-transporting ATP synthase activity, rotational mechanism"/>
    <property type="evidence" value="ECO:0007669"/>
    <property type="project" value="UniProtKB-UniRule"/>
</dbReference>
<accession>A0A0G0NEX3</accession>
<sequence length="143" mass="15794">MRKLKLSVISPEQKVFELGDIDSITFPTGEGEITVLPEHVPLVSQIVTGEIVIRLGSKDESIVTTEGFLKLDSKGNAVVLADYAIRSDDLELAKVEEAKRKAETAMKENLSKTSFAVAEAELKRTLLELKISQRRKRSGKVNI</sequence>
<dbReference type="InterPro" id="IPR036771">
    <property type="entry name" value="ATPsynth_dsu/esu_N"/>
</dbReference>
<organism evidence="11 12">
    <name type="scientific">Candidatus Woesebacteria bacterium GW2011_GWA1_39_21</name>
    <dbReference type="NCBI Taxonomy" id="1618550"/>
    <lineage>
        <taxon>Bacteria</taxon>
        <taxon>Candidatus Woeseibacteriota</taxon>
    </lineage>
</organism>
<comment type="subcellular location">
    <subcellularLocation>
        <location evidence="1 8">Cell membrane</location>
        <topology evidence="1 8">Peripheral membrane protein</topology>
    </subcellularLocation>
</comment>
<dbReference type="InterPro" id="IPR020546">
    <property type="entry name" value="ATP_synth_F1_dsu/esu_N"/>
</dbReference>
<evidence type="ECO:0000313" key="11">
    <source>
        <dbReference type="EMBL" id="KKR11371.1"/>
    </source>
</evidence>
<dbReference type="SUPFAM" id="SSF51344">
    <property type="entry name" value="Epsilon subunit of F1F0-ATP synthase N-terminal domain"/>
    <property type="match status" value="1"/>
</dbReference>
<dbReference type="HAMAP" id="MF_00530">
    <property type="entry name" value="ATP_synth_epsil_bac"/>
    <property type="match status" value="1"/>
</dbReference>
<evidence type="ECO:0000313" key="12">
    <source>
        <dbReference type="Proteomes" id="UP000034246"/>
    </source>
</evidence>
<dbReference type="GO" id="GO:0005524">
    <property type="term" value="F:ATP binding"/>
    <property type="evidence" value="ECO:0007669"/>
    <property type="project" value="UniProtKB-UniRule"/>
</dbReference>
<evidence type="ECO:0000256" key="6">
    <source>
        <dbReference type="ARBA" id="ARBA00023196"/>
    </source>
</evidence>
<name>A0A0G0NEX3_9BACT</name>
<dbReference type="InterPro" id="IPR036794">
    <property type="entry name" value="ATP_F1_dsu/esu_C_sf"/>
</dbReference>
<proteinExistence type="inferred from homology"/>
<dbReference type="GO" id="GO:0045259">
    <property type="term" value="C:proton-transporting ATP synthase complex"/>
    <property type="evidence" value="ECO:0007669"/>
    <property type="project" value="UniProtKB-KW"/>
</dbReference>
<gene>
    <name evidence="8" type="primary">atpC</name>
    <name evidence="11" type="ORF">UT39_C0008G0004</name>
</gene>
<keyword evidence="8" id="KW-1003">Cell membrane</keyword>
<dbReference type="Gene3D" id="1.20.5.440">
    <property type="entry name" value="ATP synthase delta/epsilon subunit, C-terminal domain"/>
    <property type="match status" value="1"/>
</dbReference>
<evidence type="ECO:0000256" key="4">
    <source>
        <dbReference type="ARBA" id="ARBA00023065"/>
    </source>
</evidence>
<evidence type="ECO:0000256" key="2">
    <source>
        <dbReference type="ARBA" id="ARBA00005712"/>
    </source>
</evidence>
<protein>
    <recommendedName>
        <fullName evidence="8">ATP synthase epsilon chain</fullName>
    </recommendedName>
    <alternativeName>
        <fullName evidence="8">ATP synthase F1 sector epsilon subunit</fullName>
    </alternativeName>
    <alternativeName>
        <fullName evidence="8">F-ATPase epsilon subunit</fullName>
    </alternativeName>
</protein>
<dbReference type="CDD" id="cd12152">
    <property type="entry name" value="F1-ATPase_delta"/>
    <property type="match status" value="1"/>
</dbReference>
<evidence type="ECO:0000256" key="5">
    <source>
        <dbReference type="ARBA" id="ARBA00023136"/>
    </source>
</evidence>
<dbReference type="NCBIfam" id="TIGR01216">
    <property type="entry name" value="ATP_synt_epsi"/>
    <property type="match status" value="1"/>
</dbReference>
<dbReference type="AlphaFoldDB" id="A0A0G0NEX3"/>
<dbReference type="PANTHER" id="PTHR13822">
    <property type="entry name" value="ATP SYNTHASE DELTA/EPSILON CHAIN"/>
    <property type="match status" value="1"/>
</dbReference>